<evidence type="ECO:0000256" key="6">
    <source>
        <dbReference type="ARBA" id="ARBA00022729"/>
    </source>
</evidence>
<accession>Q3U496</accession>
<proteinExistence type="evidence at transcript level"/>
<reference evidence="13" key="4">
    <citation type="journal article" date="2001" name="Nature">
        <title>Functional annotation of a full-length mouse cDNA collection.</title>
        <authorList>
            <consortium name="The RIKEN Genome Exploration Research Group Phase II Team and the FANTOM Consortium"/>
        </authorList>
    </citation>
    <scope>NUCLEOTIDE SEQUENCE</scope>
    <source>
        <strain evidence="13">NOD</strain>
    </source>
</reference>
<reference evidence="13" key="2">
    <citation type="journal article" date="2000" name="Genome Res.">
        <title>Normalization and subtraction of cap-trapper-selected cDNAs to prepare full-length cDNA libraries for rapid discovery of new genes.</title>
        <authorList>
            <person name="Carninci P."/>
            <person name="Shibata Y."/>
            <person name="Hayatsu N."/>
            <person name="Sugahara Y."/>
            <person name="Shibata K."/>
            <person name="Itoh M."/>
            <person name="Konno H."/>
            <person name="Okazaki Y."/>
            <person name="Muramatsu M."/>
            <person name="Hayashizaki Y."/>
        </authorList>
    </citation>
    <scope>NUCLEOTIDE SEQUENCE</scope>
    <source>
        <strain evidence="13">NOD</strain>
    </source>
</reference>
<dbReference type="AGR" id="MGI:1889205"/>
<comment type="similarity">
    <text evidence="2">Belongs to the peptidase M28 family.</text>
</comment>
<dbReference type="UCSC" id="uc007vkz.1">
    <property type="organism name" value="mouse"/>
</dbReference>
<dbReference type="Gene3D" id="3.50.30.30">
    <property type="match status" value="1"/>
</dbReference>
<evidence type="ECO:0000313" key="13">
    <source>
        <dbReference type="EMBL" id="BAE32537.1"/>
    </source>
</evidence>
<dbReference type="SUPFAM" id="SSF53187">
    <property type="entry name" value="Zn-dependent exopeptidases"/>
    <property type="match status" value="1"/>
</dbReference>
<evidence type="ECO:0000256" key="9">
    <source>
        <dbReference type="ARBA" id="ARBA00023049"/>
    </source>
</evidence>
<dbReference type="MGI" id="MGI:1889205">
    <property type="gene designation" value="Cpq"/>
</dbReference>
<reference evidence="13" key="1">
    <citation type="journal article" date="1999" name="Methods Enzymol.">
        <title>High-efficiency full-length cDNA cloning.</title>
        <authorList>
            <person name="Carninci P."/>
            <person name="Hayashizaki Y."/>
        </authorList>
    </citation>
    <scope>NUCLEOTIDE SEQUENCE</scope>
    <source>
        <strain evidence="13">NOD</strain>
    </source>
</reference>
<evidence type="ECO:0000256" key="3">
    <source>
        <dbReference type="ARBA" id="ARBA00022525"/>
    </source>
</evidence>
<comment type="subcellular location">
    <subcellularLocation>
        <location evidence="1">Secreted</location>
    </subcellularLocation>
</comment>
<feature type="signal peptide" evidence="12">
    <location>
        <begin position="1"/>
        <end position="20"/>
    </location>
</feature>
<dbReference type="GO" id="GO:0006508">
    <property type="term" value="P:proteolysis"/>
    <property type="evidence" value="ECO:0007669"/>
    <property type="project" value="UniProtKB-KW"/>
</dbReference>
<gene>
    <name evidence="14" type="primary">Cpq</name>
    <name evidence="14" type="synonym">Pgcp</name>
</gene>
<evidence type="ECO:0000313" key="14">
    <source>
        <dbReference type="MGI" id="MGI:1889205"/>
    </source>
</evidence>
<evidence type="ECO:0000256" key="5">
    <source>
        <dbReference type="ARBA" id="ARBA00022723"/>
    </source>
</evidence>
<dbReference type="AlphaFoldDB" id="Q3U496"/>
<evidence type="ECO:0000256" key="11">
    <source>
        <dbReference type="ARBA" id="ARBA00023180"/>
    </source>
</evidence>
<keyword evidence="11" id="KW-0325">Glycoprotein</keyword>
<feature type="chain" id="PRO_5004229937" description="Carboxypeptidase Q" evidence="12">
    <location>
        <begin position="21"/>
        <end position="213"/>
    </location>
</feature>
<evidence type="ECO:0000256" key="12">
    <source>
        <dbReference type="SAM" id="SignalP"/>
    </source>
</evidence>
<keyword evidence="7" id="KW-0378">Hydrolase</keyword>
<protein>
    <recommendedName>
        <fullName evidence="15">Carboxypeptidase Q</fullName>
    </recommendedName>
</protein>
<sequence>MRSLFFLFIVHLLALGSGKAVFKNGVSQRTFREIKEEIANYEDVAKAIINLAVYGITAEVLVVASFDELQRRASEARGKIIVYNQPYTGYEKTVQYRVQGAVEAAKVGAVASLIQSVASFSIYSPHTGIQKYQDGVPKIPTACITVEDAEMMSRMASRGNKIVIHLEMGAKTYPDTDSFNTVAEITGSMYPEEVSKVEVCAFWPRASQSGGHF</sequence>
<dbReference type="FunFam" id="3.50.30.30:FF:000009">
    <property type="entry name" value="Carboxypeptidase Q"/>
    <property type="match status" value="1"/>
</dbReference>
<keyword evidence="10" id="KW-0865">Zymogen</keyword>
<keyword evidence="8" id="KW-0862">Zinc</keyword>
<keyword evidence="9" id="KW-0482">Metalloprotease</keyword>
<evidence type="ECO:0000256" key="2">
    <source>
        <dbReference type="ARBA" id="ARBA00010918"/>
    </source>
</evidence>
<dbReference type="PeptideAtlas" id="Q3U496"/>
<dbReference type="GO" id="GO:0070573">
    <property type="term" value="F:metallodipeptidase activity"/>
    <property type="evidence" value="ECO:0007669"/>
    <property type="project" value="InterPro"/>
</dbReference>
<name>Q3U496_MOUSE</name>
<keyword evidence="6 12" id="KW-0732">Signal</keyword>
<reference evidence="13" key="5">
    <citation type="journal article" date="2002" name="Nature">
        <title>Analysis of the mouse transcriptome based on functional annotation of 60,770 full-length cDNAs.</title>
        <authorList>
            <consortium name="The FANTOM Consortium and the RIKEN Genome Exploration Research Group Phase I and II Team"/>
        </authorList>
    </citation>
    <scope>NUCLEOTIDE SEQUENCE</scope>
    <source>
        <strain evidence="13">NOD</strain>
    </source>
</reference>
<keyword evidence="5" id="KW-0479">Metal-binding</keyword>
<dbReference type="PANTHER" id="PTHR12053:SF3">
    <property type="entry name" value="CARBOXYPEPTIDASE Q"/>
    <property type="match status" value="1"/>
</dbReference>
<evidence type="ECO:0000256" key="4">
    <source>
        <dbReference type="ARBA" id="ARBA00022670"/>
    </source>
</evidence>
<evidence type="ECO:0008006" key="15">
    <source>
        <dbReference type="Google" id="ProtNLM"/>
    </source>
</evidence>
<dbReference type="PANTHER" id="PTHR12053">
    <property type="entry name" value="PROTEASE FAMILY M28 PLASMA GLUTAMATE CARBOXYPEPTIDASE-RELATED"/>
    <property type="match status" value="1"/>
</dbReference>
<dbReference type="InterPro" id="IPR039866">
    <property type="entry name" value="CPQ"/>
</dbReference>
<evidence type="ECO:0000256" key="8">
    <source>
        <dbReference type="ARBA" id="ARBA00022833"/>
    </source>
</evidence>
<dbReference type="GO" id="GO:0046872">
    <property type="term" value="F:metal ion binding"/>
    <property type="evidence" value="ECO:0007669"/>
    <property type="project" value="UniProtKB-KW"/>
</dbReference>
<evidence type="ECO:0000256" key="1">
    <source>
        <dbReference type="ARBA" id="ARBA00004613"/>
    </source>
</evidence>
<keyword evidence="3" id="KW-0964">Secreted</keyword>
<reference evidence="13" key="3">
    <citation type="journal article" date="2000" name="Genome Res.">
        <title>RIKEN integrated sequence analysis (RISA) system--384-format sequencing pipeline with 384 multicapillary sequencer.</title>
        <authorList>
            <person name="Shibata K."/>
            <person name="Itoh M."/>
            <person name="Aizawa K."/>
            <person name="Nagaoka S."/>
            <person name="Sasaki N."/>
            <person name="Carninci P."/>
            <person name="Konno H."/>
            <person name="Akiyama J."/>
            <person name="Nishi K."/>
            <person name="Kitsunai T."/>
            <person name="Tashiro H."/>
            <person name="Itoh M."/>
            <person name="Sumi N."/>
            <person name="Ishii Y."/>
            <person name="Nakamura S."/>
            <person name="Hazama M."/>
            <person name="Nishine T."/>
            <person name="Harada A."/>
            <person name="Yamamoto R."/>
            <person name="Matsumoto H."/>
            <person name="Sakaguchi S."/>
            <person name="Ikegami T."/>
            <person name="Kashiwagi K."/>
            <person name="Fujiwake S."/>
            <person name="Inoue K."/>
            <person name="Togawa Y."/>
            <person name="Izawa M."/>
            <person name="Ohara E."/>
            <person name="Watahiki M."/>
            <person name="Yoneda Y."/>
            <person name="Ishikawa T."/>
            <person name="Ozawa K."/>
            <person name="Tanaka T."/>
            <person name="Matsuura S."/>
            <person name="Kawai J."/>
            <person name="Okazaki Y."/>
            <person name="Muramatsu M."/>
            <person name="Inoue Y."/>
            <person name="Kira A."/>
            <person name="Hayashizaki Y."/>
        </authorList>
    </citation>
    <scope>NUCLEOTIDE SEQUENCE</scope>
    <source>
        <strain evidence="13">NOD</strain>
    </source>
</reference>
<reference evidence="13" key="7">
    <citation type="journal article" date="2005" name="Science">
        <title>The Transcriptional Landscape of the Mammalian Genome.</title>
        <authorList>
            <consortium name="The FANTOM Consortium"/>
            <consortium name="Riken Genome Exploration Research Group and Genome Science Group (Genome Network Project Core Group)"/>
        </authorList>
    </citation>
    <scope>NUCLEOTIDE SEQUENCE</scope>
    <source>
        <strain evidence="13">NOD</strain>
    </source>
</reference>
<reference evidence="13" key="8">
    <citation type="journal article" date="2005" name="Science">
        <title>Antisense Transcription in the Mammalian Transcriptome.</title>
        <authorList>
            <consortium name="RIKEN Genome Exploration Research Group and Genome Science Group (Genome Network Project Core Group) and the FANTOM Consortium"/>
        </authorList>
    </citation>
    <scope>NUCLEOTIDE SEQUENCE</scope>
    <source>
        <strain evidence="13">NOD</strain>
    </source>
</reference>
<organism evidence="13">
    <name type="scientific">Mus musculus</name>
    <name type="common">Mouse</name>
    <dbReference type="NCBI Taxonomy" id="10090"/>
    <lineage>
        <taxon>Eukaryota</taxon>
        <taxon>Metazoa</taxon>
        <taxon>Chordata</taxon>
        <taxon>Craniata</taxon>
        <taxon>Vertebrata</taxon>
        <taxon>Euteleostomi</taxon>
        <taxon>Mammalia</taxon>
        <taxon>Eutheria</taxon>
        <taxon>Euarchontoglires</taxon>
        <taxon>Glires</taxon>
        <taxon>Rodentia</taxon>
        <taxon>Myomorpha</taxon>
        <taxon>Muroidea</taxon>
        <taxon>Muridae</taxon>
        <taxon>Murinae</taxon>
        <taxon>Mus</taxon>
        <taxon>Mus</taxon>
    </lineage>
</organism>
<dbReference type="EMBL" id="AK154361">
    <property type="protein sequence ID" value="BAE32537.1"/>
    <property type="molecule type" value="mRNA"/>
</dbReference>
<reference evidence="13" key="6">
    <citation type="submission" date="2004-03" db="EMBL/GenBank/DDBJ databases">
        <authorList>
            <person name="Arakawa T."/>
            <person name="Carninci P."/>
            <person name="Fukuda S."/>
            <person name="Hashizume W."/>
            <person name="Hayashida K."/>
            <person name="Hori F."/>
            <person name="Iida J."/>
            <person name="Imamura K."/>
            <person name="Imotani K."/>
            <person name="Itoh M."/>
            <person name="Kanagawa S."/>
            <person name="Kawai J."/>
            <person name="Kojima M."/>
            <person name="Konno H."/>
            <person name="Murata M."/>
            <person name="Nakamura M."/>
            <person name="Ninomiya N."/>
            <person name="Nishiyori H."/>
            <person name="Nomura K."/>
            <person name="Ohno M."/>
            <person name="Sakazume N."/>
            <person name="Sano H."/>
            <person name="Sasaki D."/>
            <person name="Shibata K."/>
            <person name="Shiraki T."/>
            <person name="Tagami M."/>
            <person name="Tagami Y."/>
            <person name="Waki K."/>
            <person name="Watahiki A."/>
            <person name="Muramatsu M."/>
            <person name="Hayashizaki Y."/>
        </authorList>
    </citation>
    <scope>NUCLEOTIDE SEQUENCE</scope>
    <source>
        <strain evidence="13">NOD</strain>
    </source>
</reference>
<evidence type="ECO:0000256" key="10">
    <source>
        <dbReference type="ARBA" id="ARBA00023145"/>
    </source>
</evidence>
<evidence type="ECO:0000256" key="7">
    <source>
        <dbReference type="ARBA" id="ARBA00022801"/>
    </source>
</evidence>
<dbReference type="GO" id="GO:0005576">
    <property type="term" value="C:extracellular region"/>
    <property type="evidence" value="ECO:0007669"/>
    <property type="project" value="UniProtKB-SubCell"/>
</dbReference>
<keyword evidence="4" id="KW-0645">Protease</keyword>